<dbReference type="AlphaFoldDB" id="A0A561VSN1"/>
<protein>
    <submittedName>
        <fullName evidence="1">Polyketide cyclase/dehydrase/lipid transport protein</fullName>
    </submittedName>
</protein>
<dbReference type="InterPro" id="IPR023393">
    <property type="entry name" value="START-like_dom_sf"/>
</dbReference>
<dbReference type="SUPFAM" id="SSF55961">
    <property type="entry name" value="Bet v1-like"/>
    <property type="match status" value="1"/>
</dbReference>
<evidence type="ECO:0000313" key="1">
    <source>
        <dbReference type="EMBL" id="TWG14613.1"/>
    </source>
</evidence>
<dbReference type="RefSeq" id="WP_122980556.1">
    <property type="nucleotide sequence ID" value="NZ_BOMX01000002.1"/>
</dbReference>
<proteinExistence type="predicted"/>
<comment type="caution">
    <text evidence="1">The sequence shown here is derived from an EMBL/GenBank/DDBJ whole genome shotgun (WGS) entry which is preliminary data.</text>
</comment>
<organism evidence="1 2">
    <name type="scientific">Actinoplanes teichomyceticus</name>
    <dbReference type="NCBI Taxonomy" id="1867"/>
    <lineage>
        <taxon>Bacteria</taxon>
        <taxon>Bacillati</taxon>
        <taxon>Actinomycetota</taxon>
        <taxon>Actinomycetes</taxon>
        <taxon>Micromonosporales</taxon>
        <taxon>Micromonosporaceae</taxon>
        <taxon>Actinoplanes</taxon>
    </lineage>
</organism>
<reference evidence="1 2" key="1">
    <citation type="submission" date="2019-06" db="EMBL/GenBank/DDBJ databases">
        <title>Sequencing the genomes of 1000 actinobacteria strains.</title>
        <authorList>
            <person name="Klenk H.-P."/>
        </authorList>
    </citation>
    <scope>NUCLEOTIDE SEQUENCE [LARGE SCALE GENOMIC DNA]</scope>
    <source>
        <strain evidence="1 2">DSM 43866</strain>
    </source>
</reference>
<sequence length="133" mass="14118">MATVAVETVVGVPAAQAWAAIADVAAVHERLLPGRVSAVEMDGDIRILTMPDGSRIRELIIAVDHGLRRLAYSVIDGSALPLTRHHASFQVVESGGVTRVVWTTDVLPHALAGAVRARVERGIAEIRTVLEAS</sequence>
<dbReference type="EMBL" id="VIWY01000004">
    <property type="protein sequence ID" value="TWG14613.1"/>
    <property type="molecule type" value="Genomic_DNA"/>
</dbReference>
<accession>A0A561VSN1</accession>
<dbReference type="Pfam" id="PF10604">
    <property type="entry name" value="Polyketide_cyc2"/>
    <property type="match status" value="1"/>
</dbReference>
<gene>
    <name evidence="1" type="ORF">FHX34_104918</name>
</gene>
<dbReference type="Gene3D" id="3.30.530.20">
    <property type="match status" value="1"/>
</dbReference>
<dbReference type="InterPro" id="IPR019587">
    <property type="entry name" value="Polyketide_cyclase/dehydratase"/>
</dbReference>
<keyword evidence="2" id="KW-1185">Reference proteome</keyword>
<dbReference type="Proteomes" id="UP000320239">
    <property type="component" value="Unassembled WGS sequence"/>
</dbReference>
<dbReference type="CDD" id="cd07821">
    <property type="entry name" value="PYR_PYL_RCAR_like"/>
    <property type="match status" value="1"/>
</dbReference>
<dbReference type="OrthoDB" id="191189at2"/>
<name>A0A561VSN1_ACTTI</name>
<evidence type="ECO:0000313" key="2">
    <source>
        <dbReference type="Proteomes" id="UP000320239"/>
    </source>
</evidence>